<dbReference type="Proteomes" id="UP000318103">
    <property type="component" value="Unassembled WGS sequence"/>
</dbReference>
<dbReference type="InterPro" id="IPR029063">
    <property type="entry name" value="SAM-dependent_MTases_sf"/>
</dbReference>
<dbReference type="PANTHER" id="PTHR43861:SF1">
    <property type="entry name" value="TRANS-ACONITATE 2-METHYLTRANSFERASE"/>
    <property type="match status" value="1"/>
</dbReference>
<dbReference type="AlphaFoldDB" id="A0A542UH44"/>
<accession>A0A542UH44</accession>
<dbReference type="PANTHER" id="PTHR43861">
    <property type="entry name" value="TRANS-ACONITATE 2-METHYLTRANSFERASE-RELATED"/>
    <property type="match status" value="1"/>
</dbReference>
<feature type="region of interest" description="Disordered" evidence="1">
    <location>
        <begin position="233"/>
        <end position="258"/>
    </location>
</feature>
<keyword evidence="3" id="KW-0808">Transferase</keyword>
<proteinExistence type="predicted"/>
<keyword evidence="4" id="KW-1185">Reference proteome</keyword>
<protein>
    <submittedName>
        <fullName evidence="3">Ubiquinone/menaquinone biosynthesis C-methylase UbiE</fullName>
    </submittedName>
</protein>
<organism evidence="3 4">
    <name type="scientific">Streptomyces puniciscabiei</name>
    <dbReference type="NCBI Taxonomy" id="164348"/>
    <lineage>
        <taxon>Bacteria</taxon>
        <taxon>Bacillati</taxon>
        <taxon>Actinomycetota</taxon>
        <taxon>Actinomycetes</taxon>
        <taxon>Kitasatosporales</taxon>
        <taxon>Streptomycetaceae</taxon>
        <taxon>Streptomyces</taxon>
    </lineage>
</organism>
<dbReference type="CDD" id="cd02440">
    <property type="entry name" value="AdoMet_MTases"/>
    <property type="match status" value="1"/>
</dbReference>
<gene>
    <name evidence="3" type="ORF">FB563_3409</name>
</gene>
<feature type="region of interest" description="Disordered" evidence="1">
    <location>
        <begin position="1"/>
        <end position="26"/>
    </location>
</feature>
<dbReference type="EMBL" id="VFNX01000001">
    <property type="protein sequence ID" value="TQK98386.1"/>
    <property type="molecule type" value="Genomic_DNA"/>
</dbReference>
<evidence type="ECO:0000256" key="1">
    <source>
        <dbReference type="SAM" id="MobiDB-lite"/>
    </source>
</evidence>
<evidence type="ECO:0000313" key="3">
    <source>
        <dbReference type="EMBL" id="TQK98386.1"/>
    </source>
</evidence>
<evidence type="ECO:0000259" key="2">
    <source>
        <dbReference type="Pfam" id="PF08241"/>
    </source>
</evidence>
<dbReference type="GO" id="GO:0032259">
    <property type="term" value="P:methylation"/>
    <property type="evidence" value="ECO:0007669"/>
    <property type="project" value="UniProtKB-KW"/>
</dbReference>
<evidence type="ECO:0000313" key="4">
    <source>
        <dbReference type="Proteomes" id="UP000318103"/>
    </source>
</evidence>
<keyword evidence="3" id="KW-0830">Ubiquinone</keyword>
<name>A0A542UH44_9ACTN</name>
<dbReference type="GO" id="GO:0008757">
    <property type="term" value="F:S-adenosylmethionine-dependent methyltransferase activity"/>
    <property type="evidence" value="ECO:0007669"/>
    <property type="project" value="InterPro"/>
</dbReference>
<dbReference type="SUPFAM" id="SSF53335">
    <property type="entry name" value="S-adenosyl-L-methionine-dependent methyltransferases"/>
    <property type="match status" value="1"/>
</dbReference>
<dbReference type="Pfam" id="PF08241">
    <property type="entry name" value="Methyltransf_11"/>
    <property type="match status" value="1"/>
</dbReference>
<reference evidence="3 4" key="1">
    <citation type="submission" date="2019-06" db="EMBL/GenBank/DDBJ databases">
        <title>Sequencing the genomes of 1000 actinobacteria strains.</title>
        <authorList>
            <person name="Klenk H.-P."/>
        </authorList>
    </citation>
    <scope>NUCLEOTIDE SEQUENCE [LARGE SCALE GENOMIC DNA]</scope>
    <source>
        <strain evidence="3 4">DSM 41929</strain>
    </source>
</reference>
<dbReference type="STRING" id="164348.BFF78_18515"/>
<dbReference type="InterPro" id="IPR013216">
    <property type="entry name" value="Methyltransf_11"/>
</dbReference>
<feature type="domain" description="Methyltransferase type 11" evidence="2">
    <location>
        <begin position="62"/>
        <end position="159"/>
    </location>
</feature>
<keyword evidence="3" id="KW-0489">Methyltransferase</keyword>
<sequence length="258" mass="27916">MFACPCAEPVDSPPLRRPSDRIRDGQADPVSYLDRLATSDLGRSYKRRMLDALDLRAGHRVLALGCGPGTDLEALAQAVGPAGAVVGVDHDRNMVDAARARTAGEAMVDVRHADIRDLPMPDHTADRARTDRVLQHVADPLAALGEIRRVLRPGGRLVMGEPDWETLAVDHPDSDLTRAYTRHVAERVVRNAGIGRQLARLATESGFRVPTVIPVYASSRDLLSCCADVTPMPSVTSARTRSRECTPGGGRRSRPHAS</sequence>
<comment type="caution">
    <text evidence="3">The sequence shown here is derived from an EMBL/GenBank/DDBJ whole genome shotgun (WGS) entry which is preliminary data.</text>
</comment>
<dbReference type="GO" id="GO:0017000">
    <property type="term" value="P:antibiotic biosynthetic process"/>
    <property type="evidence" value="ECO:0007669"/>
    <property type="project" value="UniProtKB-ARBA"/>
</dbReference>
<feature type="compositionally biased region" description="Basic and acidic residues" evidence="1">
    <location>
        <begin position="17"/>
        <end position="26"/>
    </location>
</feature>
<dbReference type="Gene3D" id="3.40.50.150">
    <property type="entry name" value="Vaccinia Virus protein VP39"/>
    <property type="match status" value="1"/>
</dbReference>
<dbReference type="RefSeq" id="WP_234357725.1">
    <property type="nucleotide sequence ID" value="NZ_JBPJFI010000001.1"/>
</dbReference>